<dbReference type="Gene3D" id="3.10.129.10">
    <property type="entry name" value="Hotdog Thioesterase"/>
    <property type="match status" value="1"/>
</dbReference>
<dbReference type="RefSeq" id="WP_408170004.1">
    <property type="nucleotide sequence ID" value="NZ_JAQQFR010000017.1"/>
</dbReference>
<evidence type="ECO:0000256" key="2">
    <source>
        <dbReference type="ARBA" id="ARBA00035880"/>
    </source>
</evidence>
<keyword evidence="10" id="KW-1185">Reference proteome</keyword>
<feature type="domain" description="Thioesterase" evidence="8">
    <location>
        <begin position="56"/>
        <end position="124"/>
    </location>
</feature>
<evidence type="ECO:0000259" key="8">
    <source>
        <dbReference type="Pfam" id="PF03061"/>
    </source>
</evidence>
<comment type="catalytic activity">
    <reaction evidence="2">
        <text>a fatty acyl-CoA + H2O = a fatty acid + CoA + H(+)</text>
        <dbReference type="Rhea" id="RHEA:16781"/>
        <dbReference type="ChEBI" id="CHEBI:15377"/>
        <dbReference type="ChEBI" id="CHEBI:15378"/>
        <dbReference type="ChEBI" id="CHEBI:28868"/>
        <dbReference type="ChEBI" id="CHEBI:57287"/>
        <dbReference type="ChEBI" id="CHEBI:77636"/>
        <dbReference type="EC" id="3.1.2.20"/>
    </reaction>
</comment>
<comment type="catalytic activity">
    <reaction evidence="7">
        <text>a medium-chain fatty acyl-CoA + H2O = a medium-chain fatty acid + CoA + H(+)</text>
        <dbReference type="Rhea" id="RHEA:68184"/>
        <dbReference type="ChEBI" id="CHEBI:15377"/>
        <dbReference type="ChEBI" id="CHEBI:15378"/>
        <dbReference type="ChEBI" id="CHEBI:57287"/>
        <dbReference type="ChEBI" id="CHEBI:59558"/>
        <dbReference type="ChEBI" id="CHEBI:90546"/>
    </reaction>
</comment>
<comment type="catalytic activity">
    <reaction evidence="3">
        <text>a long-chain fatty acyl-CoA + H2O = a long-chain fatty acid + CoA + H(+)</text>
        <dbReference type="Rhea" id="RHEA:67680"/>
        <dbReference type="ChEBI" id="CHEBI:15377"/>
        <dbReference type="ChEBI" id="CHEBI:15378"/>
        <dbReference type="ChEBI" id="CHEBI:57287"/>
        <dbReference type="ChEBI" id="CHEBI:57560"/>
        <dbReference type="ChEBI" id="CHEBI:83139"/>
    </reaction>
</comment>
<dbReference type="InterPro" id="IPR003736">
    <property type="entry name" value="PAAI_dom"/>
</dbReference>
<comment type="caution">
    <text evidence="9">The sequence shown here is derived from an EMBL/GenBank/DDBJ whole genome shotgun (WGS) entry which is preliminary data.</text>
</comment>
<proteinExistence type="inferred from homology"/>
<dbReference type="PANTHER" id="PTHR43240:SF20">
    <property type="entry name" value="MEDIUM_LONG-CHAIN ACYL-COA THIOESTERASE YIGI"/>
    <property type="match status" value="1"/>
</dbReference>
<reference evidence="9 10" key="1">
    <citation type="journal article" date="2024" name="Chem. Sci.">
        <title>Discovery of megapolipeptins by genome mining of a Burkholderiales bacteria collection.</title>
        <authorList>
            <person name="Paulo B.S."/>
            <person name="Recchia M.J.J."/>
            <person name="Lee S."/>
            <person name="Fergusson C.H."/>
            <person name="Romanowski S.B."/>
            <person name="Hernandez A."/>
            <person name="Krull N."/>
            <person name="Liu D.Y."/>
            <person name="Cavanagh H."/>
            <person name="Bos A."/>
            <person name="Gray C.A."/>
            <person name="Murphy B.T."/>
            <person name="Linington R.G."/>
            <person name="Eustaquio A.S."/>
        </authorList>
    </citation>
    <scope>NUCLEOTIDE SEQUENCE [LARGE SCALE GENOMIC DNA]</scope>
    <source>
        <strain evidence="9 10">RL21-008-BIB-B</strain>
    </source>
</reference>
<dbReference type="InterPro" id="IPR029069">
    <property type="entry name" value="HotDog_dom_sf"/>
</dbReference>
<dbReference type="SUPFAM" id="SSF54637">
    <property type="entry name" value="Thioesterase/thiol ester dehydrase-isomerase"/>
    <property type="match status" value="1"/>
</dbReference>
<evidence type="ECO:0000256" key="5">
    <source>
        <dbReference type="ARBA" id="ARBA00038894"/>
    </source>
</evidence>
<keyword evidence="1" id="KW-0378">Hydrolase</keyword>
<dbReference type="InterPro" id="IPR006683">
    <property type="entry name" value="Thioestr_dom"/>
</dbReference>
<evidence type="ECO:0000256" key="6">
    <source>
        <dbReference type="ARBA" id="ARBA00040062"/>
    </source>
</evidence>
<evidence type="ECO:0000256" key="7">
    <source>
        <dbReference type="ARBA" id="ARBA00048062"/>
    </source>
</evidence>
<evidence type="ECO:0000256" key="3">
    <source>
        <dbReference type="ARBA" id="ARBA00036002"/>
    </source>
</evidence>
<evidence type="ECO:0000256" key="1">
    <source>
        <dbReference type="ARBA" id="ARBA00022801"/>
    </source>
</evidence>
<sequence>MTGKSMQAADAQFTTRVEESFARQRALQTIGAQLQTVTPGLVEIRLDFRPELGQQNGFLHAGMSATIADTAGGYAAMSLFGEGEDVLTTEFKLNLLAPAQGEYFVARGKVIKSGRSLSICQIEVAAFRSGVESLCAYGLMTAMRMQPPKSK</sequence>
<accession>A0ABW8ZFB4</accession>
<dbReference type="CDD" id="cd03443">
    <property type="entry name" value="PaaI_thioesterase"/>
    <property type="match status" value="1"/>
</dbReference>
<dbReference type="EC" id="3.1.2.20" evidence="5"/>
<evidence type="ECO:0000256" key="4">
    <source>
        <dbReference type="ARBA" id="ARBA00038381"/>
    </source>
</evidence>
<protein>
    <recommendedName>
        <fullName evidence="6">Medium/long-chain acyl-CoA thioesterase YigI</fullName>
        <ecNumber evidence="5">3.1.2.20</ecNumber>
    </recommendedName>
</protein>
<dbReference type="Proteomes" id="UP001629214">
    <property type="component" value="Unassembled WGS sequence"/>
</dbReference>
<organism evidence="9 10">
    <name type="scientific">Herbaspirillum rhizosphaerae</name>
    <dbReference type="NCBI Taxonomy" id="346179"/>
    <lineage>
        <taxon>Bacteria</taxon>
        <taxon>Pseudomonadati</taxon>
        <taxon>Pseudomonadota</taxon>
        <taxon>Betaproteobacteria</taxon>
        <taxon>Burkholderiales</taxon>
        <taxon>Oxalobacteraceae</taxon>
        <taxon>Herbaspirillum</taxon>
    </lineage>
</organism>
<evidence type="ECO:0000313" key="10">
    <source>
        <dbReference type="Proteomes" id="UP001629214"/>
    </source>
</evidence>
<dbReference type="PANTHER" id="PTHR43240">
    <property type="entry name" value="1,4-DIHYDROXY-2-NAPHTHOYL-COA THIOESTERASE 1"/>
    <property type="match status" value="1"/>
</dbReference>
<gene>
    <name evidence="9" type="ORF">PQR63_21520</name>
</gene>
<name>A0ABW8ZFB4_9BURK</name>
<dbReference type="Pfam" id="PF03061">
    <property type="entry name" value="4HBT"/>
    <property type="match status" value="1"/>
</dbReference>
<comment type="similarity">
    <text evidence="4">Belongs to the YigI thioesterase family.</text>
</comment>
<dbReference type="EMBL" id="JAQQFR010000017">
    <property type="protein sequence ID" value="MFL9880993.1"/>
    <property type="molecule type" value="Genomic_DNA"/>
</dbReference>
<dbReference type="NCBIfam" id="TIGR00369">
    <property type="entry name" value="unchar_dom_1"/>
    <property type="match status" value="1"/>
</dbReference>
<evidence type="ECO:0000313" key="9">
    <source>
        <dbReference type="EMBL" id="MFL9880993.1"/>
    </source>
</evidence>